<accession>A0A1M7RR82</accession>
<dbReference type="AlphaFoldDB" id="A0A1M7RR82"/>
<reference evidence="1 2" key="1">
    <citation type="submission" date="2016-12" db="EMBL/GenBank/DDBJ databases">
        <authorList>
            <person name="Song W.-J."/>
            <person name="Kurnit D.M."/>
        </authorList>
    </citation>
    <scope>NUCLEOTIDE SEQUENCE [LARGE SCALE GENOMIC DNA]</scope>
    <source>
        <strain evidence="1 2">CGMCC 1.10808</strain>
    </source>
</reference>
<dbReference type="EMBL" id="FRDL01000001">
    <property type="protein sequence ID" value="SHN48749.1"/>
    <property type="molecule type" value="Genomic_DNA"/>
</dbReference>
<sequence length="220" mass="23273">MSPAARRVRAPRVWAGQGAARRCAARARRALAAAVALSCAAAQGAAQEGRFAAGSQAASWGLAGEEKARFEARVTDILCELTGDCPPDCGGGRRQLGLVRAADGALIAAAKNAQPVFSGAVADLAPYCGQVIEVDGLMVGADPRDPTRVFMVQRIRAPGAAEFAPANRFTRAWDEAHPDLARLPGPWFRKDPRILSRIARDGWLGLGPAADADFLARWFE</sequence>
<dbReference type="Proteomes" id="UP000184066">
    <property type="component" value="Unassembled WGS sequence"/>
</dbReference>
<evidence type="ECO:0000313" key="2">
    <source>
        <dbReference type="Proteomes" id="UP000184066"/>
    </source>
</evidence>
<evidence type="ECO:0000313" key="1">
    <source>
        <dbReference type="EMBL" id="SHN48749.1"/>
    </source>
</evidence>
<protein>
    <submittedName>
        <fullName evidence="1">Uncharacterized protein</fullName>
    </submittedName>
</protein>
<dbReference type="STRING" id="1189325.SAMN04488119_102504"/>
<gene>
    <name evidence="1" type="ORF">SAMN05216200_10114</name>
</gene>
<name>A0A1M7RR82_9RHOB</name>
<dbReference type="RefSeq" id="WP_245728455.1">
    <property type="nucleotide sequence ID" value="NZ_FOHL01000002.1"/>
</dbReference>
<proteinExistence type="predicted"/>
<organism evidence="1 2">
    <name type="scientific">Oceanicella actignis</name>
    <dbReference type="NCBI Taxonomy" id="1189325"/>
    <lineage>
        <taxon>Bacteria</taxon>
        <taxon>Pseudomonadati</taxon>
        <taxon>Pseudomonadota</taxon>
        <taxon>Alphaproteobacteria</taxon>
        <taxon>Rhodobacterales</taxon>
        <taxon>Paracoccaceae</taxon>
        <taxon>Oceanicella</taxon>
    </lineage>
</organism>
<keyword evidence="2" id="KW-1185">Reference proteome</keyword>